<keyword evidence="5" id="KW-1185">Reference proteome</keyword>
<gene>
    <name evidence="4" type="ORF">NP596_16165</name>
</gene>
<evidence type="ECO:0000256" key="1">
    <source>
        <dbReference type="ARBA" id="ARBA00022741"/>
    </source>
</evidence>
<protein>
    <submittedName>
        <fullName evidence="4">MinD/ParA family protein</fullName>
    </submittedName>
</protein>
<feature type="compositionally biased region" description="Polar residues" evidence="3">
    <location>
        <begin position="284"/>
        <end position="293"/>
    </location>
</feature>
<dbReference type="CDD" id="cd02038">
    <property type="entry name" value="FlhG-like"/>
    <property type="match status" value="1"/>
</dbReference>
<proteinExistence type="predicted"/>
<feature type="compositionally biased region" description="Pro residues" evidence="3">
    <location>
        <begin position="301"/>
        <end position="312"/>
    </location>
</feature>
<reference evidence="4 5" key="1">
    <citation type="submission" date="2022-07" db="EMBL/GenBank/DDBJ databases">
        <title>Methylomonas rivi sp. nov., Methylomonas rosea sp. nov., Methylomonas aureus sp. nov. and Methylomonas subterranea sp. nov., four novel methanotrophs isolated from a freshwater creek and the deep terrestrial subsurface.</title>
        <authorList>
            <person name="Abin C."/>
            <person name="Sankaranarayanan K."/>
            <person name="Garner C."/>
            <person name="Sindelar R."/>
            <person name="Kotary K."/>
            <person name="Garner R."/>
            <person name="Barclay S."/>
            <person name="Lawson P."/>
            <person name="Krumholz L."/>
        </authorList>
    </citation>
    <scope>NUCLEOTIDE SEQUENCE [LARGE SCALE GENOMIC DNA]</scope>
    <source>
        <strain evidence="4 5">WSC-6</strain>
    </source>
</reference>
<name>A0ABT1U9E8_9GAMM</name>
<dbReference type="SUPFAM" id="SSF52540">
    <property type="entry name" value="P-loop containing nucleoside triphosphate hydrolases"/>
    <property type="match status" value="1"/>
</dbReference>
<keyword evidence="1" id="KW-0547">Nucleotide-binding</keyword>
<keyword evidence="2" id="KW-0067">ATP-binding</keyword>
<dbReference type="PANTHER" id="PTHR43384">
    <property type="entry name" value="SEPTUM SITE-DETERMINING PROTEIN MIND HOMOLOG, CHLOROPLASTIC-RELATED"/>
    <property type="match status" value="1"/>
</dbReference>
<feature type="region of interest" description="Disordered" evidence="3">
    <location>
        <begin position="284"/>
        <end position="314"/>
    </location>
</feature>
<dbReference type="InterPro" id="IPR033875">
    <property type="entry name" value="FlhG"/>
</dbReference>
<comment type="caution">
    <text evidence="4">The sequence shown here is derived from an EMBL/GenBank/DDBJ whole genome shotgun (WGS) entry which is preliminary data.</text>
</comment>
<evidence type="ECO:0000256" key="3">
    <source>
        <dbReference type="SAM" id="MobiDB-lite"/>
    </source>
</evidence>
<organism evidence="4 5">
    <name type="scientific">Methylomonas rivi</name>
    <dbReference type="NCBI Taxonomy" id="2952226"/>
    <lineage>
        <taxon>Bacteria</taxon>
        <taxon>Pseudomonadati</taxon>
        <taxon>Pseudomonadota</taxon>
        <taxon>Gammaproteobacteria</taxon>
        <taxon>Methylococcales</taxon>
        <taxon>Methylococcaceae</taxon>
        <taxon>Methylomonas</taxon>
    </lineage>
</organism>
<dbReference type="EMBL" id="JANIBK010000116">
    <property type="protein sequence ID" value="MCQ8129994.1"/>
    <property type="molecule type" value="Genomic_DNA"/>
</dbReference>
<dbReference type="Gene3D" id="3.40.50.300">
    <property type="entry name" value="P-loop containing nucleotide triphosphate hydrolases"/>
    <property type="match status" value="1"/>
</dbReference>
<dbReference type="InterPro" id="IPR050625">
    <property type="entry name" value="ParA/MinD_ATPase"/>
</dbReference>
<sequence>MENLNFAEQPLPAEKHRAHVMVFTSGKGGVGKTCVTTNVATAMARKGARVCIFDADTGLANINILLGLRPEYTLEHVLNGEKSIRDIVVKTRQGVAVVPGATGIAEFADLNAETVKRLSAALTELEADYDYFLIDTAAGVADSVLQFIESAPYTFLLITPEPTSLTDGFSMLKLLNSRHYPGNIRVVVNMVDDYPHATETYRRFSAAVDKYLDLKVDYGGFVARDESVTQSVFKQTPVVDLFGNAPASRCLFALADNLLKHIGGSETEVGLADYWKNFLQETADGQTGGTEKNQPAGEPYQPGPVSQPPPINAPDLSVAELAEQLLAAMQSQSPDRQMLEDFTGHFMAGFQSRFGNFPANFRQLLFRWLEAEDYAAPQLQELAGTLEMLYMAKHRQPLHDVENSLARLIAQCKDEEPRMRALATQMRAAYLHAFGADVFDARRELLDGIQKPEFSEAHYQELLDALGLAFEQRFKRPYRSKSDVLLATTTQSLADMAAEEHKLRVQVDALSNGFQELRQRREALLAAVKPE</sequence>
<dbReference type="InterPro" id="IPR033756">
    <property type="entry name" value="YlxH/NBP35"/>
</dbReference>
<dbReference type="InterPro" id="IPR027417">
    <property type="entry name" value="P-loop_NTPase"/>
</dbReference>
<dbReference type="RefSeq" id="WP_256616421.1">
    <property type="nucleotide sequence ID" value="NZ_JANIBK010000116.1"/>
</dbReference>
<accession>A0ABT1U9E8</accession>
<evidence type="ECO:0000313" key="5">
    <source>
        <dbReference type="Proteomes" id="UP001524586"/>
    </source>
</evidence>
<dbReference type="Proteomes" id="UP001524586">
    <property type="component" value="Unassembled WGS sequence"/>
</dbReference>
<evidence type="ECO:0000256" key="2">
    <source>
        <dbReference type="ARBA" id="ARBA00022840"/>
    </source>
</evidence>
<dbReference type="PANTHER" id="PTHR43384:SF4">
    <property type="entry name" value="CELLULOSE BIOSYNTHESIS PROTEIN BCSQ-RELATED"/>
    <property type="match status" value="1"/>
</dbReference>
<evidence type="ECO:0000313" key="4">
    <source>
        <dbReference type="EMBL" id="MCQ8129994.1"/>
    </source>
</evidence>
<dbReference type="Pfam" id="PF10609">
    <property type="entry name" value="ParA"/>
    <property type="match status" value="1"/>
</dbReference>